<dbReference type="RefSeq" id="WP_140193347.1">
    <property type="nucleotide sequence ID" value="NZ_CP065915.1"/>
</dbReference>
<dbReference type="OrthoDB" id="8433438at2"/>
<dbReference type="Proteomes" id="UP000314011">
    <property type="component" value="Unassembled WGS sequence"/>
</dbReference>
<dbReference type="InterPro" id="IPR010982">
    <property type="entry name" value="Lambda_DNA-bd_dom_sf"/>
</dbReference>
<dbReference type="InterPro" id="IPR046335">
    <property type="entry name" value="LacI/GalR-like_sensor"/>
</dbReference>
<keyword evidence="2" id="KW-0238">DNA-binding</keyword>
<dbReference type="SMART" id="SM00354">
    <property type="entry name" value="HTH_LACI"/>
    <property type="match status" value="1"/>
</dbReference>
<name>A0A5C5GF28_9RHOB</name>
<dbReference type="CDD" id="cd06267">
    <property type="entry name" value="PBP1_LacI_sugar_binding-like"/>
    <property type="match status" value="1"/>
</dbReference>
<accession>A0A5C5GF28</accession>
<keyword evidence="1" id="KW-0805">Transcription regulation</keyword>
<comment type="caution">
    <text evidence="5">The sequence shown here is derived from an EMBL/GenBank/DDBJ whole genome shotgun (WGS) entry which is preliminary data.</text>
</comment>
<dbReference type="PANTHER" id="PTHR30146:SF147">
    <property type="entry name" value="HTH-TYPE TRANSCRIPTIONAL REGULATOR DEGA"/>
    <property type="match status" value="1"/>
</dbReference>
<evidence type="ECO:0000256" key="1">
    <source>
        <dbReference type="ARBA" id="ARBA00023015"/>
    </source>
</evidence>
<dbReference type="InterPro" id="IPR000843">
    <property type="entry name" value="HTH_LacI"/>
</dbReference>
<evidence type="ECO:0000313" key="5">
    <source>
        <dbReference type="EMBL" id="TNY32667.1"/>
    </source>
</evidence>
<dbReference type="EMBL" id="VFFF01000001">
    <property type="protein sequence ID" value="TNY32667.1"/>
    <property type="molecule type" value="Genomic_DNA"/>
</dbReference>
<keyword evidence="3" id="KW-0804">Transcription</keyword>
<evidence type="ECO:0000259" key="4">
    <source>
        <dbReference type="PROSITE" id="PS50932"/>
    </source>
</evidence>
<dbReference type="GO" id="GO:0000976">
    <property type="term" value="F:transcription cis-regulatory region binding"/>
    <property type="evidence" value="ECO:0007669"/>
    <property type="project" value="TreeGrafter"/>
</dbReference>
<dbReference type="Pfam" id="PF13377">
    <property type="entry name" value="Peripla_BP_3"/>
    <property type="match status" value="1"/>
</dbReference>
<dbReference type="PANTHER" id="PTHR30146">
    <property type="entry name" value="LACI-RELATED TRANSCRIPTIONAL REPRESSOR"/>
    <property type="match status" value="1"/>
</dbReference>
<gene>
    <name evidence="5" type="ORF">FHY64_05130</name>
</gene>
<dbReference type="InterPro" id="IPR028082">
    <property type="entry name" value="Peripla_BP_I"/>
</dbReference>
<dbReference type="SUPFAM" id="SSF53822">
    <property type="entry name" value="Periplasmic binding protein-like I"/>
    <property type="match status" value="1"/>
</dbReference>
<reference evidence="5 6" key="1">
    <citation type="submission" date="2019-06" db="EMBL/GenBank/DDBJ databases">
        <title>Genome of new Rhodobacteraceae sp. SM1903.</title>
        <authorList>
            <person name="Ren X."/>
        </authorList>
    </citation>
    <scope>NUCLEOTIDE SEQUENCE [LARGE SCALE GENOMIC DNA]</scope>
    <source>
        <strain evidence="5 6">SM1903</strain>
    </source>
</reference>
<dbReference type="Gene3D" id="3.40.50.2300">
    <property type="match status" value="2"/>
</dbReference>
<proteinExistence type="predicted"/>
<evidence type="ECO:0000256" key="2">
    <source>
        <dbReference type="ARBA" id="ARBA00023125"/>
    </source>
</evidence>
<dbReference type="PROSITE" id="PS50932">
    <property type="entry name" value="HTH_LACI_2"/>
    <property type="match status" value="1"/>
</dbReference>
<evidence type="ECO:0000313" key="6">
    <source>
        <dbReference type="Proteomes" id="UP000314011"/>
    </source>
</evidence>
<organism evidence="5 6">
    <name type="scientific">Pelagovum pacificum</name>
    <dbReference type="NCBI Taxonomy" id="2588711"/>
    <lineage>
        <taxon>Bacteria</taxon>
        <taxon>Pseudomonadati</taxon>
        <taxon>Pseudomonadota</taxon>
        <taxon>Alphaproteobacteria</taxon>
        <taxon>Rhodobacterales</taxon>
        <taxon>Paracoccaceae</taxon>
        <taxon>Pelagovum</taxon>
    </lineage>
</organism>
<protein>
    <submittedName>
        <fullName evidence="5">LacI family transcriptional regulator</fullName>
    </submittedName>
</protein>
<dbReference type="SUPFAM" id="SSF47413">
    <property type="entry name" value="lambda repressor-like DNA-binding domains"/>
    <property type="match status" value="1"/>
</dbReference>
<evidence type="ECO:0000256" key="3">
    <source>
        <dbReference type="ARBA" id="ARBA00023163"/>
    </source>
</evidence>
<keyword evidence="6" id="KW-1185">Reference proteome</keyword>
<dbReference type="CDD" id="cd01392">
    <property type="entry name" value="HTH_LacI"/>
    <property type="match status" value="1"/>
</dbReference>
<dbReference type="GO" id="GO:0003700">
    <property type="term" value="F:DNA-binding transcription factor activity"/>
    <property type="evidence" value="ECO:0007669"/>
    <property type="project" value="TreeGrafter"/>
</dbReference>
<feature type="domain" description="HTH lacI-type" evidence="4">
    <location>
        <begin position="2"/>
        <end position="56"/>
    </location>
</feature>
<dbReference type="AlphaFoldDB" id="A0A5C5GF28"/>
<sequence>MATLSDVARMANVSPAAVSRHLNGRIKLPAATQARIDAAIKALDYRPNLMAKRLSTGRTEAIGLVTPEISNPFFAELAAVVEDEAASHGYDVYISSTRGDASREVTATKRLRDRHVDGLIMMTNRADDGTLARALDGLGNLVIIDEDIPGAAQSRIFVENRAGGRIATEHLVALGHRDIATVTGPAGVMSVVEREQGWADALDAAGLPRGRVIAGDYSRASGREAARQLLAEGPLPTAIVAAADDIAIGLIETFREAGIDVPGDISITGFDDMRYSALVAPALTTVHQPVAELGRLAFSHLRAVMDGKQVEPLVRLPVSLTVRNSTAKPRS</sequence>
<dbReference type="Gene3D" id="1.10.260.40">
    <property type="entry name" value="lambda repressor-like DNA-binding domains"/>
    <property type="match status" value="1"/>
</dbReference>
<dbReference type="Pfam" id="PF00356">
    <property type="entry name" value="LacI"/>
    <property type="match status" value="1"/>
</dbReference>